<dbReference type="CDD" id="cd23992">
    <property type="entry name" value="PBP_GOBP"/>
    <property type="match status" value="1"/>
</dbReference>
<reference evidence="7" key="2">
    <citation type="submission" date="2025-05" db="UniProtKB">
        <authorList>
            <consortium name="EnsemblMetazoa"/>
        </authorList>
    </citation>
    <scope>IDENTIFICATION</scope>
    <source>
        <strain evidence="7">Foshan</strain>
    </source>
</reference>
<comment type="subcellular location">
    <subcellularLocation>
        <location evidence="1">Secreted</location>
    </subcellularLocation>
</comment>
<keyword evidence="4 6" id="KW-0732">Signal</keyword>
<accession>A0ABM1ZN45</accession>
<keyword evidence="8" id="KW-1185">Reference proteome</keyword>
<name>A0ABM1ZN45_AEDAL</name>
<dbReference type="EnsemblMetazoa" id="AALFPA23_020097.R29599">
    <property type="protein sequence ID" value="AALFPA23_020097.P29599"/>
    <property type="gene ID" value="AALFPA23_020097"/>
</dbReference>
<evidence type="ECO:0000313" key="8">
    <source>
        <dbReference type="Proteomes" id="UP000069940"/>
    </source>
</evidence>
<organism evidence="7 8">
    <name type="scientific">Aedes albopictus</name>
    <name type="common">Asian tiger mosquito</name>
    <name type="synonym">Stegomyia albopicta</name>
    <dbReference type="NCBI Taxonomy" id="7160"/>
    <lineage>
        <taxon>Eukaryota</taxon>
        <taxon>Metazoa</taxon>
        <taxon>Ecdysozoa</taxon>
        <taxon>Arthropoda</taxon>
        <taxon>Hexapoda</taxon>
        <taxon>Insecta</taxon>
        <taxon>Pterygota</taxon>
        <taxon>Neoptera</taxon>
        <taxon>Endopterygota</taxon>
        <taxon>Diptera</taxon>
        <taxon>Nematocera</taxon>
        <taxon>Culicoidea</taxon>
        <taxon>Culicidae</taxon>
        <taxon>Culicinae</taxon>
        <taxon>Aedini</taxon>
        <taxon>Aedes</taxon>
        <taxon>Stegomyia</taxon>
    </lineage>
</organism>
<dbReference type="InterPro" id="IPR006170">
    <property type="entry name" value="PBP/GOBP"/>
</dbReference>
<evidence type="ECO:0000313" key="7">
    <source>
        <dbReference type="EnsemblMetazoa" id="AALFPA23_020097.P29599"/>
    </source>
</evidence>
<dbReference type="InterPro" id="IPR036728">
    <property type="entry name" value="PBP_GOBP_sf"/>
</dbReference>
<dbReference type="RefSeq" id="XP_062715884.1">
    <property type="nucleotide sequence ID" value="XM_062859900.1"/>
</dbReference>
<evidence type="ECO:0000256" key="4">
    <source>
        <dbReference type="ARBA" id="ARBA00022729"/>
    </source>
</evidence>
<dbReference type="Gene3D" id="1.10.238.20">
    <property type="entry name" value="Pheromone/general odorant binding protein domain"/>
    <property type="match status" value="2"/>
</dbReference>
<keyword evidence="3" id="KW-0964">Secreted</keyword>
<proteinExistence type="inferred from homology"/>
<sequence length="267" mass="29414">MVSHREVTVPSLLWIAIFGLQVASLQHSATLKSFNGIINECSSYLSPGGGSCSDRCLGLVGRFWNDTVARPSVSVGRFYRPDPCDQDYINRTLDCICDTVLPVPRSDICQRASNGLQCYRYQYGRLVASDPLYVGITPLQSQQVFQECSQMLSLSPVQLQQIAQSGYSNSPEGSCLVRCYLIRAGLYTDSHGPDIARFAVQCEGYDDAYEASVGKCYQELKLKQLDNCTLAARMYDECIQSNKLSNSNIDIVSLILGLVTGFIPVGK</sequence>
<dbReference type="SUPFAM" id="SSF47565">
    <property type="entry name" value="Insect pheromone/odorant-binding proteins"/>
    <property type="match status" value="1"/>
</dbReference>
<dbReference type="PANTHER" id="PTHR11857:SF46">
    <property type="entry name" value="GENERAL ODORANT-BINDING PROTEIN 99A-RELATED"/>
    <property type="match status" value="1"/>
</dbReference>
<dbReference type="Proteomes" id="UP000069940">
    <property type="component" value="Unassembled WGS sequence"/>
</dbReference>
<dbReference type="Pfam" id="PF01395">
    <property type="entry name" value="PBP_GOBP"/>
    <property type="match status" value="1"/>
</dbReference>
<dbReference type="GeneID" id="109428866"/>
<dbReference type="PANTHER" id="PTHR11857">
    <property type="entry name" value="ODORANT BINDING PROTEIN-RELATED"/>
    <property type="match status" value="1"/>
</dbReference>
<evidence type="ECO:0000256" key="1">
    <source>
        <dbReference type="ARBA" id="ARBA00004613"/>
    </source>
</evidence>
<feature type="chain" id="PRO_5047001146" evidence="6">
    <location>
        <begin position="25"/>
        <end position="267"/>
    </location>
</feature>
<evidence type="ECO:0000256" key="6">
    <source>
        <dbReference type="SAM" id="SignalP"/>
    </source>
</evidence>
<feature type="signal peptide" evidence="6">
    <location>
        <begin position="1"/>
        <end position="24"/>
    </location>
</feature>
<protein>
    <submittedName>
        <fullName evidence="7">Uncharacterized protein</fullName>
    </submittedName>
</protein>
<evidence type="ECO:0000256" key="3">
    <source>
        <dbReference type="ARBA" id="ARBA00022525"/>
    </source>
</evidence>
<reference evidence="8" key="1">
    <citation type="journal article" date="2015" name="Proc. Natl. Acad. Sci. U.S.A.">
        <title>Genome sequence of the Asian Tiger mosquito, Aedes albopictus, reveals insights into its biology, genetics, and evolution.</title>
        <authorList>
            <person name="Chen X.G."/>
            <person name="Jiang X."/>
            <person name="Gu J."/>
            <person name="Xu M."/>
            <person name="Wu Y."/>
            <person name="Deng Y."/>
            <person name="Zhang C."/>
            <person name="Bonizzoni M."/>
            <person name="Dermauw W."/>
            <person name="Vontas J."/>
            <person name="Armbruster P."/>
            <person name="Huang X."/>
            <person name="Yang Y."/>
            <person name="Zhang H."/>
            <person name="He W."/>
            <person name="Peng H."/>
            <person name="Liu Y."/>
            <person name="Wu K."/>
            <person name="Chen J."/>
            <person name="Lirakis M."/>
            <person name="Topalis P."/>
            <person name="Van Leeuwen T."/>
            <person name="Hall A.B."/>
            <person name="Jiang X."/>
            <person name="Thorpe C."/>
            <person name="Mueller R.L."/>
            <person name="Sun C."/>
            <person name="Waterhouse R.M."/>
            <person name="Yan G."/>
            <person name="Tu Z.J."/>
            <person name="Fang X."/>
            <person name="James A.A."/>
        </authorList>
    </citation>
    <scope>NUCLEOTIDE SEQUENCE [LARGE SCALE GENOMIC DNA]</scope>
    <source>
        <strain evidence="8">Foshan</strain>
    </source>
</reference>
<evidence type="ECO:0000256" key="5">
    <source>
        <dbReference type="ARBA" id="ARBA00023157"/>
    </source>
</evidence>
<keyword evidence="5" id="KW-1015">Disulfide bond</keyword>
<comment type="similarity">
    <text evidence="2">Belongs to the PBP/GOBP family.</text>
</comment>
<evidence type="ECO:0000256" key="2">
    <source>
        <dbReference type="ARBA" id="ARBA00008098"/>
    </source>
</evidence>